<evidence type="ECO:0000256" key="2">
    <source>
        <dbReference type="SAM" id="MobiDB-lite"/>
    </source>
</evidence>
<dbReference type="PRINTS" id="PR01438">
    <property type="entry name" value="UNVRSLSTRESS"/>
</dbReference>
<dbReference type="InterPro" id="IPR006016">
    <property type="entry name" value="UspA"/>
</dbReference>
<feature type="region of interest" description="Disordered" evidence="2">
    <location>
        <begin position="1"/>
        <end position="29"/>
    </location>
</feature>
<dbReference type="InterPro" id="IPR014729">
    <property type="entry name" value="Rossmann-like_a/b/a_fold"/>
</dbReference>
<dbReference type="EMBL" id="BATA01000021">
    <property type="protein sequence ID" value="GAD52393.1"/>
    <property type="molecule type" value="Genomic_DNA"/>
</dbReference>
<proteinExistence type="inferred from homology"/>
<dbReference type="eggNOG" id="arCOG00449">
    <property type="taxonomic scope" value="Archaea"/>
</dbReference>
<dbReference type="CDD" id="cd00293">
    <property type="entry name" value="USP-like"/>
    <property type="match status" value="1"/>
</dbReference>
<dbReference type="Pfam" id="PF00582">
    <property type="entry name" value="Usp"/>
    <property type="match status" value="1"/>
</dbReference>
<protein>
    <submittedName>
        <fullName evidence="4">Universal stress protein</fullName>
    </submittedName>
</protein>
<name>U3AC96_9EURY</name>
<dbReference type="InterPro" id="IPR006015">
    <property type="entry name" value="Universal_stress_UspA"/>
</dbReference>
<comment type="caution">
    <text evidence="4">The sequence shown here is derived from an EMBL/GenBank/DDBJ whole genome shotgun (WGS) entry which is preliminary data.</text>
</comment>
<sequence length="88" mass="9557">MRRRGRGPEARPQGGGRGGASVDVTGKLRRGDPAETVVTYAEEVDADLLVLGTRHRSEEYRALLGNVTDQVLRLTARLAVVVKTDVDE</sequence>
<dbReference type="PANTHER" id="PTHR46268">
    <property type="entry name" value="STRESS RESPONSE PROTEIN NHAX"/>
    <property type="match status" value="1"/>
</dbReference>
<keyword evidence="5" id="KW-1185">Reference proteome</keyword>
<evidence type="ECO:0000313" key="4">
    <source>
        <dbReference type="EMBL" id="GAD52393.1"/>
    </source>
</evidence>
<dbReference type="AlphaFoldDB" id="U3AC96"/>
<gene>
    <name evidence="4" type="ORF">MBEHAL_1153</name>
</gene>
<dbReference type="Proteomes" id="UP000016986">
    <property type="component" value="Unassembled WGS sequence"/>
</dbReference>
<comment type="similarity">
    <text evidence="1">Belongs to the universal stress protein A family.</text>
</comment>
<feature type="domain" description="UspA" evidence="3">
    <location>
        <begin position="20"/>
        <end position="76"/>
    </location>
</feature>
<dbReference type="PANTHER" id="PTHR46268:SF6">
    <property type="entry name" value="UNIVERSAL STRESS PROTEIN UP12"/>
    <property type="match status" value="1"/>
</dbReference>
<evidence type="ECO:0000313" key="5">
    <source>
        <dbReference type="Proteomes" id="UP000016986"/>
    </source>
</evidence>
<reference evidence="4 5" key="1">
    <citation type="submission" date="2013-09" db="EMBL/GenBank/DDBJ databases">
        <title>Whole genome sequencing of Halarchaeum acidiphilum strain MH1-52-1.</title>
        <authorList>
            <person name="Shimane Y."/>
            <person name="Minegishi H."/>
            <person name="Nishi S."/>
            <person name="Echigo A."/>
            <person name="Shuto A."/>
            <person name="Konishi M."/>
            <person name="Ito T."/>
            <person name="Ohkuma M."/>
            <person name="Ohta Y."/>
            <person name="Nagano Y."/>
            <person name="Tsubouchi T."/>
            <person name="Mori K."/>
            <person name="Usui K."/>
            <person name="Kamekura M."/>
            <person name="Usami R."/>
            <person name="Takaki Y."/>
            <person name="Hatada Y."/>
        </authorList>
    </citation>
    <scope>NUCLEOTIDE SEQUENCE [LARGE SCALE GENOMIC DNA]</scope>
    <source>
        <strain evidence="4 5">JCM 16109</strain>
    </source>
</reference>
<evidence type="ECO:0000259" key="3">
    <source>
        <dbReference type="Pfam" id="PF00582"/>
    </source>
</evidence>
<accession>U3AC96</accession>
<dbReference type="Gene3D" id="3.40.50.620">
    <property type="entry name" value="HUPs"/>
    <property type="match status" value="1"/>
</dbReference>
<dbReference type="SUPFAM" id="SSF52402">
    <property type="entry name" value="Adenine nucleotide alpha hydrolases-like"/>
    <property type="match status" value="1"/>
</dbReference>
<organism evidence="4 5">
    <name type="scientific">Halarchaeum acidiphilum MH1-52-1</name>
    <dbReference type="NCBI Taxonomy" id="1261545"/>
    <lineage>
        <taxon>Archaea</taxon>
        <taxon>Methanobacteriati</taxon>
        <taxon>Methanobacteriota</taxon>
        <taxon>Stenosarchaea group</taxon>
        <taxon>Halobacteria</taxon>
        <taxon>Halobacteriales</taxon>
        <taxon>Halobacteriaceae</taxon>
    </lineage>
</organism>
<evidence type="ECO:0000256" key="1">
    <source>
        <dbReference type="ARBA" id="ARBA00008791"/>
    </source>
</evidence>